<evidence type="ECO:0000259" key="5">
    <source>
        <dbReference type="SMART" id="SM00257"/>
    </source>
</evidence>
<keyword evidence="7" id="KW-1185">Reference proteome</keyword>
<dbReference type="EMBL" id="WHVL01000006">
    <property type="protein sequence ID" value="MCB8890329.1"/>
    <property type="molecule type" value="Genomic_DNA"/>
</dbReference>
<name>A0ABS8DVQ8_9GAMM</name>
<dbReference type="InterPro" id="IPR036779">
    <property type="entry name" value="LysM_dom_sf"/>
</dbReference>
<dbReference type="CDD" id="cd00118">
    <property type="entry name" value="LysM"/>
    <property type="match status" value="1"/>
</dbReference>
<dbReference type="RefSeq" id="WP_227390998.1">
    <property type="nucleotide sequence ID" value="NZ_JBHSCJ010000008.1"/>
</dbReference>
<comment type="caution">
    <text evidence="6">The sequence shown here is derived from an EMBL/GenBank/DDBJ whole genome shotgun (WGS) entry which is preliminary data.</text>
</comment>
<keyword evidence="3" id="KW-0472">Membrane</keyword>
<dbReference type="InterPro" id="IPR018392">
    <property type="entry name" value="LysM"/>
</dbReference>
<evidence type="ECO:0000313" key="7">
    <source>
        <dbReference type="Proteomes" id="UP001319882"/>
    </source>
</evidence>
<feature type="domain" description="LysM" evidence="5">
    <location>
        <begin position="168"/>
        <end position="223"/>
    </location>
</feature>
<dbReference type="Pfam" id="PF01476">
    <property type="entry name" value="LysM"/>
    <property type="match status" value="1"/>
</dbReference>
<dbReference type="SMART" id="SM00257">
    <property type="entry name" value="LysM"/>
    <property type="match status" value="1"/>
</dbReference>
<feature type="region of interest" description="Disordered" evidence="2">
    <location>
        <begin position="225"/>
        <end position="301"/>
    </location>
</feature>
<dbReference type="NCBIfam" id="TIGR03505">
    <property type="entry name" value="FimV_core"/>
    <property type="match status" value="1"/>
</dbReference>
<gene>
    <name evidence="6" type="ORF">GEV37_14515</name>
</gene>
<keyword evidence="1" id="KW-0175">Coiled coil</keyword>
<dbReference type="InterPro" id="IPR057840">
    <property type="entry name" value="FimV_N"/>
</dbReference>
<reference evidence="6 7" key="1">
    <citation type="journal article" date="2021" name="Sci. Rep.">
        <title>Genome analysis of a halophilic bacterium Halomonas malpeensis YU-PRIM-29(T) reveals its exopolysaccharide and pigment producing capabilities.</title>
        <authorList>
            <person name="Athmika"/>
            <person name="Ghate S.D."/>
            <person name="Arun A.B."/>
            <person name="Rao S.S."/>
            <person name="Kumar S.T.A."/>
            <person name="Kandiyil M.K."/>
            <person name="Saptami K."/>
            <person name="Rekha P.D."/>
        </authorList>
    </citation>
    <scope>NUCLEOTIDE SEQUENCE [LARGE SCALE GENOMIC DNA]</scope>
    <source>
        <strain evidence="7">prim 29</strain>
    </source>
</reference>
<protein>
    <submittedName>
        <fullName evidence="6">LysM peptidoglycan-binding domain-containing protein</fullName>
    </submittedName>
</protein>
<keyword evidence="3" id="KW-1133">Transmembrane helix</keyword>
<organism evidence="6 7">
    <name type="scientific">Vreelandella malpeensis</name>
    <dbReference type="NCBI Taxonomy" id="1172368"/>
    <lineage>
        <taxon>Bacteria</taxon>
        <taxon>Pseudomonadati</taxon>
        <taxon>Pseudomonadota</taxon>
        <taxon>Gammaproteobacteria</taxon>
        <taxon>Oceanospirillales</taxon>
        <taxon>Halomonadaceae</taxon>
        <taxon>Vreelandella</taxon>
    </lineage>
</organism>
<feature type="compositionally biased region" description="Low complexity" evidence="2">
    <location>
        <begin position="432"/>
        <end position="442"/>
    </location>
</feature>
<dbReference type="InterPro" id="IPR020012">
    <property type="entry name" value="LysM_FimV"/>
</dbReference>
<evidence type="ECO:0000313" key="6">
    <source>
        <dbReference type="EMBL" id="MCB8890329.1"/>
    </source>
</evidence>
<proteinExistence type="predicted"/>
<evidence type="ECO:0000256" key="3">
    <source>
        <dbReference type="SAM" id="Phobius"/>
    </source>
</evidence>
<feature type="chain" id="PRO_5046899000" evidence="4">
    <location>
        <begin position="23"/>
        <end position="605"/>
    </location>
</feature>
<evidence type="ECO:0000256" key="2">
    <source>
        <dbReference type="SAM" id="MobiDB-lite"/>
    </source>
</evidence>
<dbReference type="Proteomes" id="UP001319882">
    <property type="component" value="Unassembled WGS sequence"/>
</dbReference>
<evidence type="ECO:0000256" key="1">
    <source>
        <dbReference type="SAM" id="Coils"/>
    </source>
</evidence>
<feature type="transmembrane region" description="Helical" evidence="3">
    <location>
        <begin position="397"/>
        <end position="415"/>
    </location>
</feature>
<feature type="coiled-coil region" evidence="1">
    <location>
        <begin position="334"/>
        <end position="368"/>
    </location>
</feature>
<feature type="compositionally biased region" description="Low complexity" evidence="2">
    <location>
        <begin position="460"/>
        <end position="470"/>
    </location>
</feature>
<dbReference type="Gene3D" id="3.10.350.10">
    <property type="entry name" value="LysM domain"/>
    <property type="match status" value="1"/>
</dbReference>
<sequence>MNKTLARASWLSLTLLSPVALAVGLGQTTVLSPLSAPLDARVALLDADDVPVEALGASVAEPSAFGALGLDWSPLLSGVDITPVRQNGRTYLQLTSGLPVDTPWLDVLVTLTTPAGRQTQAITLLFDPVDYLPATPAAASVPRTPQPVRPAPVETAPPRPASATSGDEIAVAPGDTLWNIALRTRAPGVEAQQMIAALVAANPQTFANGSIDDLRVGQRLRLPSREQALNLSPEEAARSLRARRAPPPAPLERTVAAAPGVSQPAQEAAVALTEPSVPGGGESAVASEGEPEGREGPVSALDSSSIERLAGLLAPLSALSPLPLAQAAPDERELAALRDEQARQAEEIDTLRREMAGLRETLAAVQTLALAEPAALPSATSAEQASPGFWATLREQWVWLAGLALALLLATMVITRKRRERRWEPAPLVETPRAPVAPASAKAPPPRTEPAVGPASASTPVSEPSAARAAPPAPVEKRPAPTPPKASVPASEQATRLALEERTPASREAPAKTAAWWDEEADTAMALQEDAPPAPIAEEPEQPLAPKPARDAADYTIDYQPPAHAKTDASAAPALERDEPSSSPADSPEWEIEEVAFKPRRRDNN</sequence>
<keyword evidence="4" id="KW-0732">Signal</keyword>
<feature type="signal peptide" evidence="4">
    <location>
        <begin position="1"/>
        <end position="22"/>
    </location>
</feature>
<dbReference type="Pfam" id="PF25800">
    <property type="entry name" value="FimV_N"/>
    <property type="match status" value="1"/>
</dbReference>
<keyword evidence="3" id="KW-0812">Transmembrane</keyword>
<accession>A0ABS8DVQ8</accession>
<feature type="region of interest" description="Disordered" evidence="2">
    <location>
        <begin position="425"/>
        <end position="605"/>
    </location>
</feature>
<evidence type="ECO:0000256" key="4">
    <source>
        <dbReference type="SAM" id="SignalP"/>
    </source>
</evidence>
<feature type="compositionally biased region" description="Pro residues" evidence="2">
    <location>
        <begin position="144"/>
        <end position="160"/>
    </location>
</feature>
<feature type="region of interest" description="Disordered" evidence="2">
    <location>
        <begin position="137"/>
        <end position="167"/>
    </location>
</feature>